<feature type="transmembrane region" description="Helical" evidence="6">
    <location>
        <begin position="100"/>
        <end position="121"/>
    </location>
</feature>
<feature type="transmembrane region" description="Helical" evidence="6">
    <location>
        <begin position="157"/>
        <end position="177"/>
    </location>
</feature>
<comment type="caution">
    <text evidence="8">The sequence shown here is derived from an EMBL/GenBank/DDBJ whole genome shotgun (WGS) entry which is preliminary data.</text>
</comment>
<feature type="domain" description="EamA" evidence="7">
    <location>
        <begin position="12"/>
        <end position="144"/>
    </location>
</feature>
<feature type="domain" description="EamA" evidence="7">
    <location>
        <begin position="159"/>
        <end position="294"/>
    </location>
</feature>
<reference evidence="8 9" key="2">
    <citation type="submission" date="2018-12" db="EMBL/GenBank/DDBJ databases">
        <title>Simiduia agarivorans gen. nov., sp. nov., a marine, agarolytic bacterium isolated from shallow coastal water from Keelung, Taiwan.</title>
        <authorList>
            <person name="Shieh W.Y."/>
        </authorList>
    </citation>
    <scope>NUCLEOTIDE SEQUENCE [LARGE SCALE GENOMIC DNA]</scope>
    <source>
        <strain evidence="8 9">GTF-13</strain>
    </source>
</reference>
<evidence type="ECO:0000259" key="7">
    <source>
        <dbReference type="Pfam" id="PF00892"/>
    </source>
</evidence>
<dbReference type="AlphaFoldDB" id="A0A3P3VQG2"/>
<dbReference type="PANTHER" id="PTHR32322">
    <property type="entry name" value="INNER MEMBRANE TRANSPORTER"/>
    <property type="match status" value="1"/>
</dbReference>
<protein>
    <submittedName>
        <fullName evidence="8">DMT family transporter</fullName>
    </submittedName>
</protein>
<dbReference type="Pfam" id="PF00892">
    <property type="entry name" value="EamA"/>
    <property type="match status" value="2"/>
</dbReference>
<keyword evidence="5 6" id="KW-0472">Membrane</keyword>
<feature type="transmembrane region" description="Helical" evidence="6">
    <location>
        <begin position="44"/>
        <end position="63"/>
    </location>
</feature>
<dbReference type="GO" id="GO:0005886">
    <property type="term" value="C:plasma membrane"/>
    <property type="evidence" value="ECO:0007669"/>
    <property type="project" value="UniProtKB-SubCell"/>
</dbReference>
<comment type="subcellular location">
    <subcellularLocation>
        <location evidence="1">Cell membrane</location>
        <topology evidence="1">Multi-pass membrane protein</topology>
    </subcellularLocation>
</comment>
<evidence type="ECO:0000256" key="1">
    <source>
        <dbReference type="ARBA" id="ARBA00004651"/>
    </source>
</evidence>
<dbReference type="InterPro" id="IPR000620">
    <property type="entry name" value="EamA_dom"/>
</dbReference>
<feature type="transmembrane region" description="Helical" evidence="6">
    <location>
        <begin position="133"/>
        <end position="151"/>
    </location>
</feature>
<accession>A0A3P3VQG2</accession>
<dbReference type="Proteomes" id="UP000280792">
    <property type="component" value="Unassembled WGS sequence"/>
</dbReference>
<dbReference type="RefSeq" id="WP_125015452.1">
    <property type="nucleotide sequence ID" value="NZ_QWEZ01000001.1"/>
</dbReference>
<feature type="transmembrane region" description="Helical" evidence="6">
    <location>
        <begin position="75"/>
        <end position="94"/>
    </location>
</feature>
<evidence type="ECO:0000313" key="8">
    <source>
        <dbReference type="EMBL" id="RRJ85022.1"/>
    </source>
</evidence>
<evidence type="ECO:0000256" key="2">
    <source>
        <dbReference type="ARBA" id="ARBA00022475"/>
    </source>
</evidence>
<feature type="transmembrane region" description="Helical" evidence="6">
    <location>
        <begin position="276"/>
        <end position="294"/>
    </location>
</feature>
<evidence type="ECO:0000256" key="3">
    <source>
        <dbReference type="ARBA" id="ARBA00022692"/>
    </source>
</evidence>
<proteinExistence type="predicted"/>
<dbReference type="PANTHER" id="PTHR32322:SF18">
    <property type="entry name" value="S-ADENOSYLMETHIONINE_S-ADENOSYLHOMOCYSTEINE TRANSPORTER"/>
    <property type="match status" value="1"/>
</dbReference>
<evidence type="ECO:0000256" key="5">
    <source>
        <dbReference type="ARBA" id="ARBA00023136"/>
    </source>
</evidence>
<reference evidence="8 9" key="1">
    <citation type="submission" date="2018-08" db="EMBL/GenBank/DDBJ databases">
        <authorList>
            <person name="Khan S.A."/>
        </authorList>
    </citation>
    <scope>NUCLEOTIDE SEQUENCE [LARGE SCALE GENOMIC DNA]</scope>
    <source>
        <strain evidence="8 9">GTF-13</strain>
    </source>
</reference>
<name>A0A3P3VQG2_9GAMM</name>
<feature type="transmembrane region" description="Helical" evidence="6">
    <location>
        <begin position="7"/>
        <end position="24"/>
    </location>
</feature>
<organism evidence="8 9">
    <name type="scientific">Aestuariirhabdus litorea</name>
    <dbReference type="NCBI Taxonomy" id="2528527"/>
    <lineage>
        <taxon>Bacteria</taxon>
        <taxon>Pseudomonadati</taxon>
        <taxon>Pseudomonadota</taxon>
        <taxon>Gammaproteobacteria</taxon>
        <taxon>Oceanospirillales</taxon>
        <taxon>Aestuariirhabdaceae</taxon>
        <taxon>Aestuariirhabdus</taxon>
    </lineage>
</organism>
<keyword evidence="2" id="KW-1003">Cell membrane</keyword>
<evidence type="ECO:0000256" key="4">
    <source>
        <dbReference type="ARBA" id="ARBA00022989"/>
    </source>
</evidence>
<dbReference type="SUPFAM" id="SSF103481">
    <property type="entry name" value="Multidrug resistance efflux transporter EmrE"/>
    <property type="match status" value="2"/>
</dbReference>
<dbReference type="InterPro" id="IPR037185">
    <property type="entry name" value="EmrE-like"/>
</dbReference>
<feature type="transmembrane region" description="Helical" evidence="6">
    <location>
        <begin position="189"/>
        <end position="207"/>
    </location>
</feature>
<evidence type="ECO:0000256" key="6">
    <source>
        <dbReference type="SAM" id="Phobius"/>
    </source>
</evidence>
<feature type="transmembrane region" description="Helical" evidence="6">
    <location>
        <begin position="222"/>
        <end position="240"/>
    </location>
</feature>
<feature type="transmembrane region" description="Helical" evidence="6">
    <location>
        <begin position="252"/>
        <end position="270"/>
    </location>
</feature>
<sequence>MDSPQRLRLVAYTGLIIATLSWAGNALVGKYTAGSIPPMTLSMGRWSLALIILLPIAGLQLWQHRAVVRQYFWKLLLLSILSITCYNSFLYIAVQKSTAINITLITTAMPIAAIAFAYWILGERPRLKQVSGVLLSLVGLLILISEARWQRLAGLEFQAGDLVMTLATVCWALYSILLKKFSPPLPPATLLLTLILMGTPVIAPFYYWESLTSNYTASLDELWVFAYVAVLPSIVAYLCWNNGVKTLGSTVPTLFSYLIPIFTILLAIPLLGEQLFLYHAVGGALTFAGLYLSTRS</sequence>
<dbReference type="EMBL" id="QWEZ01000001">
    <property type="protein sequence ID" value="RRJ85022.1"/>
    <property type="molecule type" value="Genomic_DNA"/>
</dbReference>
<keyword evidence="4 6" id="KW-1133">Transmembrane helix</keyword>
<keyword evidence="9" id="KW-1185">Reference proteome</keyword>
<gene>
    <name evidence="8" type="ORF">D0544_08075</name>
</gene>
<keyword evidence="3 6" id="KW-0812">Transmembrane</keyword>
<evidence type="ECO:0000313" key="9">
    <source>
        <dbReference type="Proteomes" id="UP000280792"/>
    </source>
</evidence>
<dbReference type="InterPro" id="IPR050638">
    <property type="entry name" value="AA-Vitamin_Transporters"/>
</dbReference>